<dbReference type="AlphaFoldDB" id="A0A0L6VW40"/>
<name>A0A0L6VW40_9BASI</name>
<evidence type="ECO:0000313" key="4">
    <source>
        <dbReference type="EMBL" id="KNZ64480.1"/>
    </source>
</evidence>
<dbReference type="VEuPathDB" id="FungiDB:VP01_1023g3"/>
<feature type="domain" description="No apical meristem-associated C-terminal" evidence="3">
    <location>
        <begin position="38"/>
        <end position="123"/>
    </location>
</feature>
<keyword evidence="2" id="KW-1133">Transmembrane helix</keyword>
<dbReference type="InterPro" id="IPR029466">
    <property type="entry name" value="NAM-associated_C"/>
</dbReference>
<evidence type="ECO:0000256" key="2">
    <source>
        <dbReference type="SAM" id="Phobius"/>
    </source>
</evidence>
<feature type="region of interest" description="Disordered" evidence="1">
    <location>
        <begin position="52"/>
        <end position="94"/>
    </location>
</feature>
<keyword evidence="5" id="KW-1185">Reference proteome</keyword>
<feature type="transmembrane region" description="Helical" evidence="2">
    <location>
        <begin position="23"/>
        <end position="41"/>
    </location>
</feature>
<reference evidence="4 5" key="1">
    <citation type="submission" date="2015-08" db="EMBL/GenBank/DDBJ databases">
        <title>Next Generation Sequencing and Analysis of the Genome of Puccinia sorghi L Schw, the Causal Agent of Maize Common Rust.</title>
        <authorList>
            <person name="Rochi L."/>
            <person name="Burguener G."/>
            <person name="Darino M."/>
            <person name="Turjanski A."/>
            <person name="Kreff E."/>
            <person name="Dieguez M.J."/>
            <person name="Sacco F."/>
        </authorList>
    </citation>
    <scope>NUCLEOTIDE SEQUENCE [LARGE SCALE GENOMIC DNA]</scope>
    <source>
        <strain evidence="4 5">RO10H11247</strain>
    </source>
</reference>
<dbReference type="EMBL" id="LAVV01000266">
    <property type="protein sequence ID" value="KNZ64480.1"/>
    <property type="molecule type" value="Genomic_DNA"/>
</dbReference>
<feature type="compositionally biased region" description="Polar residues" evidence="1">
    <location>
        <begin position="84"/>
        <end position="93"/>
    </location>
</feature>
<accession>A0A0L6VW40</accession>
<sequence length="124" mass="13462">MGIPNPVELDFSQLQNDGKKGKFFFLALAVCIFIFLNSPSYNHYLFQTLKHASSPPSEAPSTTQNGTAASLEAGETAEAPSDAVSATESTNNVDRLVGNKKAKLAHHNDLWKQNLAKSHDMMAK</sequence>
<dbReference type="Pfam" id="PF14303">
    <property type="entry name" value="NAM-associated"/>
    <property type="match status" value="1"/>
</dbReference>
<evidence type="ECO:0000259" key="3">
    <source>
        <dbReference type="Pfam" id="PF14303"/>
    </source>
</evidence>
<keyword evidence="2" id="KW-0812">Transmembrane</keyword>
<comment type="caution">
    <text evidence="4">The sequence shown here is derived from an EMBL/GenBank/DDBJ whole genome shotgun (WGS) entry which is preliminary data.</text>
</comment>
<protein>
    <recommendedName>
        <fullName evidence="3">No apical meristem-associated C-terminal domain-containing protein</fullName>
    </recommendedName>
</protein>
<feature type="compositionally biased region" description="Low complexity" evidence="1">
    <location>
        <begin position="52"/>
        <end position="61"/>
    </location>
</feature>
<evidence type="ECO:0000313" key="5">
    <source>
        <dbReference type="Proteomes" id="UP000037035"/>
    </source>
</evidence>
<gene>
    <name evidence="4" type="ORF">VP01_1023g3</name>
</gene>
<proteinExistence type="predicted"/>
<organism evidence="4 5">
    <name type="scientific">Puccinia sorghi</name>
    <dbReference type="NCBI Taxonomy" id="27349"/>
    <lineage>
        <taxon>Eukaryota</taxon>
        <taxon>Fungi</taxon>
        <taxon>Dikarya</taxon>
        <taxon>Basidiomycota</taxon>
        <taxon>Pucciniomycotina</taxon>
        <taxon>Pucciniomycetes</taxon>
        <taxon>Pucciniales</taxon>
        <taxon>Pucciniaceae</taxon>
        <taxon>Puccinia</taxon>
    </lineage>
</organism>
<keyword evidence="2" id="KW-0472">Membrane</keyword>
<dbReference type="Proteomes" id="UP000037035">
    <property type="component" value="Unassembled WGS sequence"/>
</dbReference>
<evidence type="ECO:0000256" key="1">
    <source>
        <dbReference type="SAM" id="MobiDB-lite"/>
    </source>
</evidence>